<dbReference type="OrthoDB" id="2793508at2759"/>
<evidence type="ECO:0000256" key="1">
    <source>
        <dbReference type="SAM" id="MobiDB-lite"/>
    </source>
</evidence>
<feature type="transmembrane region" description="Helical" evidence="2">
    <location>
        <begin position="193"/>
        <end position="212"/>
    </location>
</feature>
<organism evidence="3 4">
    <name type="scientific">Asterophora parasitica</name>
    <dbReference type="NCBI Taxonomy" id="117018"/>
    <lineage>
        <taxon>Eukaryota</taxon>
        <taxon>Fungi</taxon>
        <taxon>Dikarya</taxon>
        <taxon>Basidiomycota</taxon>
        <taxon>Agaricomycotina</taxon>
        <taxon>Agaricomycetes</taxon>
        <taxon>Agaricomycetidae</taxon>
        <taxon>Agaricales</taxon>
        <taxon>Tricholomatineae</taxon>
        <taxon>Lyophyllaceae</taxon>
        <taxon>Asterophora</taxon>
    </lineage>
</organism>
<feature type="region of interest" description="Disordered" evidence="1">
    <location>
        <begin position="320"/>
        <end position="340"/>
    </location>
</feature>
<evidence type="ECO:0000256" key="2">
    <source>
        <dbReference type="SAM" id="Phobius"/>
    </source>
</evidence>
<dbReference type="Proteomes" id="UP000775547">
    <property type="component" value="Unassembled WGS sequence"/>
</dbReference>
<reference evidence="3" key="1">
    <citation type="submission" date="2020-07" db="EMBL/GenBank/DDBJ databases">
        <authorList>
            <person name="Nieuwenhuis M."/>
            <person name="Van De Peppel L.J.J."/>
        </authorList>
    </citation>
    <scope>NUCLEOTIDE SEQUENCE</scope>
    <source>
        <strain evidence="3">AP01</strain>
        <tissue evidence="3">Mycelium</tissue>
    </source>
</reference>
<accession>A0A9P7KGK3</accession>
<gene>
    <name evidence="3" type="ORF">DXG03_007804</name>
</gene>
<keyword evidence="4" id="KW-1185">Reference proteome</keyword>
<keyword evidence="2" id="KW-0812">Transmembrane</keyword>
<evidence type="ECO:0000313" key="3">
    <source>
        <dbReference type="EMBL" id="KAG5647880.1"/>
    </source>
</evidence>
<keyword evidence="2" id="KW-0472">Membrane</keyword>
<reference evidence="3" key="2">
    <citation type="submission" date="2021-10" db="EMBL/GenBank/DDBJ databases">
        <title>Phylogenomics reveals ancestral predisposition of the termite-cultivated fungus Termitomyces towards a domesticated lifestyle.</title>
        <authorList>
            <person name="Auxier B."/>
            <person name="Grum-Grzhimaylo A."/>
            <person name="Cardenas M.E."/>
            <person name="Lodge J.D."/>
            <person name="Laessoe T."/>
            <person name="Pedersen O."/>
            <person name="Smith M.E."/>
            <person name="Kuyper T.W."/>
            <person name="Franco-Molano E.A."/>
            <person name="Baroni T.J."/>
            <person name="Aanen D.K."/>
        </authorList>
    </citation>
    <scope>NUCLEOTIDE SEQUENCE</scope>
    <source>
        <strain evidence="3">AP01</strain>
        <tissue evidence="3">Mycelium</tissue>
    </source>
</reference>
<name>A0A9P7KGK3_9AGAR</name>
<keyword evidence="2" id="KW-1133">Transmembrane helix</keyword>
<proteinExistence type="predicted"/>
<protein>
    <submittedName>
        <fullName evidence="3">Uncharacterized protein</fullName>
    </submittedName>
</protein>
<dbReference type="AlphaFoldDB" id="A0A9P7KGK3"/>
<evidence type="ECO:0000313" key="4">
    <source>
        <dbReference type="Proteomes" id="UP000775547"/>
    </source>
</evidence>
<comment type="caution">
    <text evidence="3">The sequence shown here is derived from an EMBL/GenBank/DDBJ whole genome shotgun (WGS) entry which is preliminary data.</text>
</comment>
<sequence length="340" mass="37245">MHVFYPDNVPRADRLQQLINNIGVIQTDISREKKRQDELDAQTKTKLDELLAAGKIESLAELEKKALSKLTDEEKAEYDALIKSTKLVAQVTETMLWAGLLLGGNKLISLGGKVVMALVRGIAAIQAVRVAVTAFVETISGLAKGGAAVAKALASAASKARQAADAAKKATGFTKIEGRVSRVFRFLGKIGKWLSWFGVVLVAAAPLVELFVGANQKEELIKGIHETQVTRLVVDTLKQQARNITEQMNSTNMYLSMLHKGKKASAEAVAEEMLDTIKEQDEKIDLDALEDDLRIADKSTLAFYGKDDLEKSIVVERAKTERAEDEEKRLKELAEKEKAG</sequence>
<dbReference type="EMBL" id="JABCKV010000006">
    <property type="protein sequence ID" value="KAG5647880.1"/>
    <property type="molecule type" value="Genomic_DNA"/>
</dbReference>